<evidence type="ECO:0000313" key="2">
    <source>
        <dbReference type="Proteomes" id="UP000603295"/>
    </source>
</evidence>
<dbReference type="EMBL" id="BMDS01000013">
    <property type="protein sequence ID" value="GGI64287.1"/>
    <property type="molecule type" value="Genomic_DNA"/>
</dbReference>
<dbReference type="Proteomes" id="UP000603295">
    <property type="component" value="Unassembled WGS sequence"/>
</dbReference>
<proteinExistence type="predicted"/>
<keyword evidence="2" id="KW-1185">Reference proteome</keyword>
<evidence type="ECO:0008006" key="3">
    <source>
        <dbReference type="Google" id="ProtNLM"/>
    </source>
</evidence>
<organism evidence="1 2">
    <name type="scientific">Limosilactobacillus caviae</name>
    <dbReference type="NCBI Taxonomy" id="1769424"/>
    <lineage>
        <taxon>Bacteria</taxon>
        <taxon>Bacillati</taxon>
        <taxon>Bacillota</taxon>
        <taxon>Bacilli</taxon>
        <taxon>Lactobacillales</taxon>
        <taxon>Lactobacillaceae</taxon>
        <taxon>Limosilactobacillus</taxon>
    </lineage>
</organism>
<gene>
    <name evidence="1" type="ORF">GCM10011459_21210</name>
</gene>
<comment type="caution">
    <text evidence="1">The sequence shown here is derived from an EMBL/GenBank/DDBJ whole genome shotgun (WGS) entry which is preliminary data.</text>
</comment>
<sequence length="46" mass="5383">MEETHEIITPRFLNRPNQLTKKQHFQPHLIAQVEINDAKLTIFKGG</sequence>
<evidence type="ECO:0000313" key="1">
    <source>
        <dbReference type="EMBL" id="GGI64287.1"/>
    </source>
</evidence>
<dbReference type="RefSeq" id="WP_153710944.1">
    <property type="nucleotide sequence ID" value="NZ_BMDS01000013.1"/>
</dbReference>
<protein>
    <recommendedName>
        <fullName evidence="3">Transposase</fullName>
    </recommendedName>
</protein>
<name>A0ABQ2C7L1_9LACO</name>
<reference evidence="2" key="1">
    <citation type="journal article" date="2019" name="Int. J. Syst. Evol. Microbiol.">
        <title>The Global Catalogue of Microorganisms (GCM) 10K type strain sequencing project: providing services to taxonomists for standard genome sequencing and annotation.</title>
        <authorList>
            <consortium name="The Broad Institute Genomics Platform"/>
            <consortium name="The Broad Institute Genome Sequencing Center for Infectious Disease"/>
            <person name="Wu L."/>
            <person name="Ma J."/>
        </authorList>
    </citation>
    <scope>NUCLEOTIDE SEQUENCE [LARGE SCALE GENOMIC DNA]</scope>
    <source>
        <strain evidence="2">CCM 8609</strain>
    </source>
</reference>
<accession>A0ABQ2C7L1</accession>